<feature type="compositionally biased region" description="Basic and acidic residues" evidence="1">
    <location>
        <begin position="1"/>
        <end position="18"/>
    </location>
</feature>
<feature type="region of interest" description="Disordered" evidence="1">
    <location>
        <begin position="1"/>
        <end position="22"/>
    </location>
</feature>
<evidence type="ECO:0000313" key="4">
    <source>
        <dbReference type="Proteomes" id="UP000198873"/>
    </source>
</evidence>
<dbReference type="Proteomes" id="UP000198873">
    <property type="component" value="Unassembled WGS sequence"/>
</dbReference>
<dbReference type="EMBL" id="FPAB01000001">
    <property type="protein sequence ID" value="SFS37908.1"/>
    <property type="molecule type" value="Genomic_DNA"/>
</dbReference>
<dbReference type="RefSeq" id="WP_175542895.1">
    <property type="nucleotide sequence ID" value="NZ_FPAB01000001.1"/>
</dbReference>
<keyword evidence="4" id="KW-1185">Reference proteome</keyword>
<organism evidence="3 4">
    <name type="scientific">Streptomyces harbinensis</name>
    <dbReference type="NCBI Taxonomy" id="1176198"/>
    <lineage>
        <taxon>Bacteria</taxon>
        <taxon>Bacillati</taxon>
        <taxon>Actinomycetota</taxon>
        <taxon>Actinomycetes</taxon>
        <taxon>Kitasatosporales</taxon>
        <taxon>Streptomycetaceae</taxon>
        <taxon>Streptomyces</taxon>
    </lineage>
</organism>
<dbReference type="AlphaFoldDB" id="A0A1I6PCU0"/>
<name>A0A1I6PCU0_9ACTN</name>
<reference evidence="4" key="1">
    <citation type="submission" date="2016-10" db="EMBL/GenBank/DDBJ databases">
        <authorList>
            <person name="Varghese N."/>
            <person name="Submissions S."/>
        </authorList>
    </citation>
    <scope>NUCLEOTIDE SEQUENCE [LARGE SCALE GENOMIC DNA]</scope>
    <source>
        <strain evidence="4">CGMCC 4.7047</strain>
    </source>
</reference>
<accession>A0A1I6PCU0</accession>
<proteinExistence type="predicted"/>
<keyword evidence="2" id="KW-0472">Membrane</keyword>
<keyword evidence="2" id="KW-0812">Transmembrane</keyword>
<evidence type="ECO:0000313" key="3">
    <source>
        <dbReference type="EMBL" id="SFS37908.1"/>
    </source>
</evidence>
<evidence type="ECO:0000256" key="1">
    <source>
        <dbReference type="SAM" id="MobiDB-lite"/>
    </source>
</evidence>
<dbReference type="STRING" id="1176198.SAMN05444716_101418"/>
<evidence type="ECO:0000256" key="2">
    <source>
        <dbReference type="SAM" id="Phobius"/>
    </source>
</evidence>
<keyword evidence="2" id="KW-1133">Transmembrane helix</keyword>
<sequence length="53" mass="5968">MTDGERHDQPEQVKKKGSELPPGFLPRFFLYGVLGHLVVGLIFLMIWAGSRAQ</sequence>
<evidence type="ECO:0008006" key="5">
    <source>
        <dbReference type="Google" id="ProtNLM"/>
    </source>
</evidence>
<feature type="transmembrane region" description="Helical" evidence="2">
    <location>
        <begin position="28"/>
        <end position="48"/>
    </location>
</feature>
<protein>
    <recommendedName>
        <fullName evidence="5">Small hydrophobic protein</fullName>
    </recommendedName>
</protein>
<gene>
    <name evidence="3" type="ORF">SAMN05444716_101418</name>
</gene>